<comment type="similarity">
    <text evidence="1">Belongs to the proteasome subunit S5A family.</text>
</comment>
<dbReference type="GO" id="GO:0031593">
    <property type="term" value="F:polyubiquitin modification-dependent protein binding"/>
    <property type="evidence" value="ECO:0007669"/>
    <property type="project" value="TreeGrafter"/>
</dbReference>
<organism evidence="6 7">
    <name type="scientific">Ditylenchus dipsaci</name>
    <dbReference type="NCBI Taxonomy" id="166011"/>
    <lineage>
        <taxon>Eukaryota</taxon>
        <taxon>Metazoa</taxon>
        <taxon>Ecdysozoa</taxon>
        <taxon>Nematoda</taxon>
        <taxon>Chromadorea</taxon>
        <taxon>Rhabditida</taxon>
        <taxon>Tylenchina</taxon>
        <taxon>Tylenchomorpha</taxon>
        <taxon>Sphaerularioidea</taxon>
        <taxon>Anguinidae</taxon>
        <taxon>Anguininae</taxon>
        <taxon>Ditylenchus</taxon>
    </lineage>
</organism>
<dbReference type="InterPro" id="IPR002035">
    <property type="entry name" value="VWF_A"/>
</dbReference>
<dbReference type="GO" id="GO:0043161">
    <property type="term" value="P:proteasome-mediated ubiquitin-dependent protein catabolic process"/>
    <property type="evidence" value="ECO:0007669"/>
    <property type="project" value="TreeGrafter"/>
</dbReference>
<dbReference type="GO" id="GO:0005829">
    <property type="term" value="C:cytosol"/>
    <property type="evidence" value="ECO:0007669"/>
    <property type="project" value="TreeGrafter"/>
</dbReference>
<dbReference type="AlphaFoldDB" id="A0A915DSQ7"/>
<dbReference type="GO" id="GO:0005634">
    <property type="term" value="C:nucleus"/>
    <property type="evidence" value="ECO:0007669"/>
    <property type="project" value="TreeGrafter"/>
</dbReference>
<dbReference type="SMART" id="SM00327">
    <property type="entry name" value="VWA"/>
    <property type="match status" value="1"/>
</dbReference>
<feature type="region of interest" description="Disordered" evidence="4">
    <location>
        <begin position="259"/>
        <end position="287"/>
    </location>
</feature>
<dbReference type="FunFam" id="3.40.50.410:FF:000005">
    <property type="entry name" value="26S proteasome non-ATPase regulatory subunit 4"/>
    <property type="match status" value="1"/>
</dbReference>
<dbReference type="InterPro" id="IPR036465">
    <property type="entry name" value="vWFA_dom_sf"/>
</dbReference>
<feature type="compositionally biased region" description="Low complexity" evidence="4">
    <location>
        <begin position="266"/>
        <end position="279"/>
    </location>
</feature>
<keyword evidence="6" id="KW-1185">Reference proteome</keyword>
<dbReference type="GO" id="GO:0008540">
    <property type="term" value="C:proteasome regulatory particle, base subcomplex"/>
    <property type="evidence" value="ECO:0007669"/>
    <property type="project" value="TreeGrafter"/>
</dbReference>
<dbReference type="Gene3D" id="6.10.250.380">
    <property type="match status" value="1"/>
</dbReference>
<dbReference type="Gene3D" id="6.10.300.40">
    <property type="match status" value="1"/>
</dbReference>
<dbReference type="PANTHER" id="PTHR10223">
    <property type="entry name" value="26S PROTEASOME NON-ATPASE REGULATORY SUBUNIT 4"/>
    <property type="match status" value="1"/>
</dbReference>
<dbReference type="Pfam" id="PF13519">
    <property type="entry name" value="VWA_2"/>
    <property type="match status" value="1"/>
</dbReference>
<reference evidence="7" key="1">
    <citation type="submission" date="2022-11" db="UniProtKB">
        <authorList>
            <consortium name="WormBaseParasite"/>
        </authorList>
    </citation>
    <scope>IDENTIFICATION</scope>
</reference>
<dbReference type="PROSITE" id="PS50330">
    <property type="entry name" value="UIM"/>
    <property type="match status" value="2"/>
</dbReference>
<dbReference type="Gene3D" id="3.40.50.410">
    <property type="entry name" value="von Willebrand factor, type A domain"/>
    <property type="match status" value="1"/>
</dbReference>
<evidence type="ECO:0000313" key="6">
    <source>
        <dbReference type="Proteomes" id="UP000887574"/>
    </source>
</evidence>
<evidence type="ECO:0000259" key="5">
    <source>
        <dbReference type="PROSITE" id="PS50234"/>
    </source>
</evidence>
<dbReference type="InterPro" id="IPR003903">
    <property type="entry name" value="UIM_dom"/>
</dbReference>
<dbReference type="PROSITE" id="PS50234">
    <property type="entry name" value="VWFA"/>
    <property type="match status" value="1"/>
</dbReference>
<evidence type="ECO:0000313" key="7">
    <source>
        <dbReference type="WBParaSite" id="jg23256"/>
    </source>
</evidence>
<dbReference type="InterPro" id="IPR027040">
    <property type="entry name" value="PSMD4"/>
</dbReference>
<evidence type="ECO:0000256" key="3">
    <source>
        <dbReference type="ARBA" id="ARBA00022942"/>
    </source>
</evidence>
<evidence type="ECO:0000256" key="2">
    <source>
        <dbReference type="ARBA" id="ARBA00014934"/>
    </source>
</evidence>
<proteinExistence type="inferred from homology"/>
<keyword evidence="3" id="KW-0647">Proteasome</keyword>
<feature type="region of interest" description="Disordered" evidence="4">
    <location>
        <begin position="318"/>
        <end position="394"/>
    </location>
</feature>
<dbReference type="SUPFAM" id="SSF53300">
    <property type="entry name" value="vWA-like"/>
    <property type="match status" value="1"/>
</dbReference>
<feature type="domain" description="VWFA" evidence="5">
    <location>
        <begin position="5"/>
        <end position="194"/>
    </location>
</feature>
<dbReference type="WBParaSite" id="jg23256">
    <property type="protein sequence ID" value="jg23256"/>
    <property type="gene ID" value="jg23256"/>
</dbReference>
<dbReference type="PANTHER" id="PTHR10223:SF0">
    <property type="entry name" value="26S PROTEASOME NON-ATPASE REGULATORY SUBUNIT 4"/>
    <property type="match status" value="1"/>
</dbReference>
<feature type="compositionally biased region" description="Basic and acidic residues" evidence="4">
    <location>
        <begin position="377"/>
        <end position="394"/>
    </location>
</feature>
<evidence type="ECO:0000256" key="1">
    <source>
        <dbReference type="ARBA" id="ARBA00005574"/>
    </source>
</evidence>
<evidence type="ECO:0000256" key="4">
    <source>
        <dbReference type="SAM" id="MobiDB-lite"/>
    </source>
</evidence>
<dbReference type="SMART" id="SM00726">
    <property type="entry name" value="UIM"/>
    <property type="match status" value="2"/>
</dbReference>
<name>A0A915DSQ7_9BILA</name>
<accession>A0A915DSQ7</accession>
<dbReference type="Proteomes" id="UP000887574">
    <property type="component" value="Unplaced"/>
</dbReference>
<dbReference type="Pfam" id="PF02809">
    <property type="entry name" value="UIM"/>
    <property type="match status" value="2"/>
</dbReference>
<sequence length="394" mass="43000">MVQESTMICLDNSEYMRNGDMSPNRLQCQQEAIRVLIQFKLRSNPENAIGLLSMAKTIDVLSSMTQEDRKVLSRLHQVKIDGVAEITRGIKTAHLVLKNRPNRNHKTRIVVFVGSPLDDLVHEYDSGEFLKLAKKLKKENVKVDFVLFGEATRENNQCILNFVETLNGTEGSGSNVVVVPGDTKLFEALLSSPICRNEDGTGGGEFDMGMDADDDPELALALRVSLEEQRQRQHQDGGADAAAIQPVANAGQEMEVDQPNVQAPNTSSGAATGGSLLSTPLKIDSMDPGAMTEEEQIQWALRMSMSDPPELNIKEAATGSTASNSGTGGTPAPTPMEADGEEHDNHKQHSTALVRQLMENPELLKQLVDQIPGTTSNKKDKQADNKKEGEEDKQ</sequence>
<protein>
    <recommendedName>
        <fullName evidence="2">26S proteasome non-ATPase regulatory subunit 4</fullName>
    </recommendedName>
</protein>